<dbReference type="OMA" id="FYQGPPF"/>
<evidence type="ECO:0000313" key="4">
    <source>
        <dbReference type="EMBL" id="CEP00876.1"/>
    </source>
</evidence>
<evidence type="ECO:0000256" key="1">
    <source>
        <dbReference type="ARBA" id="ARBA00022574"/>
    </source>
</evidence>
<dbReference type="AlphaFoldDB" id="A0A0G4J0P1"/>
<dbReference type="Proteomes" id="UP000290189">
    <property type="component" value="Unassembled WGS sequence"/>
</dbReference>
<dbReference type="InterPro" id="IPR020472">
    <property type="entry name" value="WD40_PAC1"/>
</dbReference>
<reference evidence="4 6" key="1">
    <citation type="submission" date="2015-02" db="EMBL/GenBank/DDBJ databases">
        <authorList>
            <person name="Chooi Y.-H."/>
        </authorList>
    </citation>
    <scope>NUCLEOTIDE SEQUENCE [LARGE SCALE GENOMIC DNA]</scope>
    <source>
        <strain evidence="4">E3</strain>
    </source>
</reference>
<reference evidence="5 7" key="2">
    <citation type="submission" date="2018-03" db="EMBL/GenBank/DDBJ databases">
        <authorList>
            <person name="Fogelqvist J."/>
        </authorList>
    </citation>
    <scope>NUCLEOTIDE SEQUENCE [LARGE SCALE GENOMIC DNA]</scope>
</reference>
<dbReference type="GO" id="GO:0030042">
    <property type="term" value="P:actin filament depolymerization"/>
    <property type="evidence" value="ECO:0007669"/>
    <property type="project" value="TreeGrafter"/>
</dbReference>
<dbReference type="Pfam" id="PF00400">
    <property type="entry name" value="WD40"/>
    <property type="match status" value="6"/>
</dbReference>
<dbReference type="EMBL" id="OVEO01000016">
    <property type="protein sequence ID" value="SPR01184.1"/>
    <property type="molecule type" value="Genomic_DNA"/>
</dbReference>
<dbReference type="GO" id="GO:0030864">
    <property type="term" value="C:cortical actin cytoskeleton"/>
    <property type="evidence" value="ECO:0007669"/>
    <property type="project" value="TreeGrafter"/>
</dbReference>
<evidence type="ECO:0000313" key="6">
    <source>
        <dbReference type="Proteomes" id="UP000039324"/>
    </source>
</evidence>
<dbReference type="Gene3D" id="2.130.10.10">
    <property type="entry name" value="YVTN repeat-like/Quinoprotein amine dehydrogenase"/>
    <property type="match status" value="2"/>
</dbReference>
<protein>
    <submittedName>
        <fullName evidence="4">Uncharacterized protein</fullName>
    </submittedName>
</protein>
<dbReference type="InterPro" id="IPR036322">
    <property type="entry name" value="WD40_repeat_dom_sf"/>
</dbReference>
<accession>A0A0G4J0P1</accession>
<evidence type="ECO:0000256" key="2">
    <source>
        <dbReference type="ARBA" id="ARBA00022737"/>
    </source>
</evidence>
<evidence type="ECO:0000313" key="7">
    <source>
        <dbReference type="Proteomes" id="UP000290189"/>
    </source>
</evidence>
<evidence type="ECO:0000313" key="5">
    <source>
        <dbReference type="EMBL" id="SPR01184.1"/>
    </source>
</evidence>
<dbReference type="STRING" id="37360.A0A0G4J0P1"/>
<dbReference type="OrthoDB" id="2306at2759"/>
<feature type="repeat" description="WD" evidence="3">
    <location>
        <begin position="57"/>
        <end position="88"/>
    </location>
</feature>
<dbReference type="InterPro" id="IPR011047">
    <property type="entry name" value="Quinoprotein_ADH-like_sf"/>
</dbReference>
<dbReference type="SUPFAM" id="SSF50998">
    <property type="entry name" value="Quinoprotein alcohol dehydrogenase-like"/>
    <property type="match status" value="1"/>
</dbReference>
<gene>
    <name evidence="4" type="ORF">PBRA_008188</name>
    <name evidence="5" type="ORF">PLBR_LOCUS8399</name>
</gene>
<organism evidence="4 6">
    <name type="scientific">Plasmodiophora brassicae</name>
    <name type="common">Clubroot disease agent</name>
    <dbReference type="NCBI Taxonomy" id="37360"/>
    <lineage>
        <taxon>Eukaryota</taxon>
        <taxon>Sar</taxon>
        <taxon>Rhizaria</taxon>
        <taxon>Endomyxa</taxon>
        <taxon>Phytomyxea</taxon>
        <taxon>Plasmodiophorida</taxon>
        <taxon>Plasmodiophoridae</taxon>
        <taxon>Plasmodiophora</taxon>
    </lineage>
</organism>
<geneLocation type="mitochondrion" evidence="5"/>
<evidence type="ECO:0000256" key="3">
    <source>
        <dbReference type="PROSITE-ProRule" id="PRU00221"/>
    </source>
</evidence>
<keyword evidence="1 3" id="KW-0853">WD repeat</keyword>
<keyword evidence="6" id="KW-1185">Reference proteome</keyword>
<dbReference type="PANTHER" id="PTHR19856">
    <property type="entry name" value="WD-REPEATCONTAINING PROTEIN WDR1"/>
    <property type="match status" value="1"/>
</dbReference>
<dbReference type="PROSITE" id="PS00678">
    <property type="entry name" value="WD_REPEATS_1"/>
    <property type="match status" value="2"/>
</dbReference>
<name>A0A0G4J0P1_PLABS</name>
<keyword evidence="2" id="KW-0677">Repeat</keyword>
<dbReference type="GO" id="GO:0051015">
    <property type="term" value="F:actin filament binding"/>
    <property type="evidence" value="ECO:0007669"/>
    <property type="project" value="TreeGrafter"/>
</dbReference>
<dbReference type="Proteomes" id="UP000039324">
    <property type="component" value="Unassembled WGS sequence"/>
</dbReference>
<dbReference type="SUPFAM" id="SSF50978">
    <property type="entry name" value="WD40 repeat-like"/>
    <property type="match status" value="1"/>
</dbReference>
<feature type="repeat" description="WD" evidence="3">
    <location>
        <begin position="491"/>
        <end position="532"/>
    </location>
</feature>
<dbReference type="InterPro" id="IPR001680">
    <property type="entry name" value="WD40_rpt"/>
</dbReference>
<feature type="repeat" description="WD" evidence="3">
    <location>
        <begin position="535"/>
        <end position="566"/>
    </location>
</feature>
<dbReference type="EMBL" id="CDSF01000104">
    <property type="protein sequence ID" value="CEP00876.1"/>
    <property type="molecule type" value="Genomic_DNA"/>
</dbReference>
<dbReference type="SMART" id="SM00320">
    <property type="entry name" value="WD40"/>
    <property type="match status" value="11"/>
</dbReference>
<dbReference type="InterPro" id="IPR015943">
    <property type="entry name" value="WD40/YVTN_repeat-like_dom_sf"/>
</dbReference>
<feature type="repeat" description="WD" evidence="3">
    <location>
        <begin position="185"/>
        <end position="226"/>
    </location>
</feature>
<feature type="repeat" description="WD" evidence="3">
    <location>
        <begin position="234"/>
        <end position="275"/>
    </location>
</feature>
<dbReference type="FunFam" id="2.130.10.10:FF:000102">
    <property type="entry name" value="Actin-interacting protein 1"/>
    <property type="match status" value="1"/>
</dbReference>
<dbReference type="PRINTS" id="PR00320">
    <property type="entry name" value="GPROTEINBRPT"/>
</dbReference>
<keyword evidence="5" id="KW-0496">Mitochondrion</keyword>
<proteinExistence type="predicted"/>
<dbReference type="PROSITE" id="PS50294">
    <property type="entry name" value="WD_REPEATS_REGION"/>
    <property type="match status" value="4"/>
</dbReference>
<feature type="repeat" description="WD" evidence="3">
    <location>
        <begin position="580"/>
        <end position="614"/>
    </location>
</feature>
<dbReference type="InterPro" id="IPR019775">
    <property type="entry name" value="WD40_repeat_CS"/>
</dbReference>
<dbReference type="PANTHER" id="PTHR19856:SF0">
    <property type="entry name" value="WD REPEAT-CONTAINING PROTEIN 1"/>
    <property type="match status" value="1"/>
</dbReference>
<dbReference type="PROSITE" id="PS50082">
    <property type="entry name" value="WD_REPEATS_2"/>
    <property type="match status" value="6"/>
</dbReference>
<dbReference type="CDD" id="cd00200">
    <property type="entry name" value="WD40"/>
    <property type="match status" value="1"/>
</dbReference>
<sequence>MSSATAILKAMSAPCPTTRRGYGMQMHSSAKTGQFLYCNGKNVILRSLADPSACDVFSDHKCNVSVAKFSPNGEWVASGDSRGRVLVWGTKSKLIKAEVNVCRDVLDLAWSDDGKRIVAVGDGTDSFAKAFLWDSGSTVGDITNHSKRILSVDIRQVRPYRVATASEDRQVNFYQGPPFRFDKMFDRHTRFPNQVRFSPDGNHLVSVGSDKSIFVFDGKTGDFVKDIADAGNAPGAHTGSIWSLSWAPNSTHILTVSGDSTAKIWNVVDGTVVQTFPFPSDGTSSHQQVGALWHDDDTLVTVSLSGAINFLDRANPGKPRRVLHGHSVPVSSMEVDGARGVIYSGDSLGSVFRWNPATGDNQELTDVGDGAKNVSALAIARDSHALRSAAFDDILRSTPDGAPSLAAEGGVAIAGQPVAIAAGTKDLTVIVTRKKTLVVVVGNAEACTVQLSFMPTDVALSPDEAEIAVSGDKLVHLFSLAKNQAAPLKTLAKHLDLTACVAYSPDGRLLVSGDNQRGIYIWDRSTGEVTNPSGWRYHAAKVTTACFSPSSNLLATGSVDQSVLVWTDLTSFDPNRIKIDPAHVGGVSHVRFLNDKTVVSTGDDRAIKVWDLPN</sequence>